<evidence type="ECO:0000313" key="3">
    <source>
        <dbReference type="Proteomes" id="UP000184442"/>
    </source>
</evidence>
<keyword evidence="1" id="KW-0472">Membrane</keyword>
<keyword evidence="1" id="KW-1133">Transmembrane helix</keyword>
<protein>
    <submittedName>
        <fullName evidence="2">Uncharacterized protein</fullName>
    </submittedName>
</protein>
<dbReference type="STRING" id="1122184.SAMN02745176_03385"/>
<keyword evidence="1" id="KW-0812">Transmembrane</keyword>
<evidence type="ECO:0000313" key="2">
    <source>
        <dbReference type="EMBL" id="SHJ37569.1"/>
    </source>
</evidence>
<dbReference type="EMBL" id="FQZS01000038">
    <property type="protein sequence ID" value="SHJ37569.1"/>
    <property type="molecule type" value="Genomic_DNA"/>
</dbReference>
<gene>
    <name evidence="2" type="ORF">SAMN02745176_03385</name>
</gene>
<organism evidence="2 3">
    <name type="scientific">Lutispora thermophila DSM 19022</name>
    <dbReference type="NCBI Taxonomy" id="1122184"/>
    <lineage>
        <taxon>Bacteria</taxon>
        <taxon>Bacillati</taxon>
        <taxon>Bacillota</taxon>
        <taxon>Clostridia</taxon>
        <taxon>Lutisporales</taxon>
        <taxon>Lutisporaceae</taxon>
        <taxon>Lutispora</taxon>
    </lineage>
</organism>
<proteinExistence type="predicted"/>
<name>A0A1M6IT88_9FIRM</name>
<accession>A0A1M6IT88</accession>
<feature type="transmembrane region" description="Helical" evidence="1">
    <location>
        <begin position="6"/>
        <end position="28"/>
    </location>
</feature>
<dbReference type="Proteomes" id="UP000184442">
    <property type="component" value="Unassembled WGS sequence"/>
</dbReference>
<feature type="transmembrane region" description="Helical" evidence="1">
    <location>
        <begin position="40"/>
        <end position="62"/>
    </location>
</feature>
<reference evidence="2 3" key="1">
    <citation type="submission" date="2016-11" db="EMBL/GenBank/DDBJ databases">
        <authorList>
            <person name="Jaros S."/>
            <person name="Januszkiewicz K."/>
            <person name="Wedrychowicz H."/>
        </authorList>
    </citation>
    <scope>NUCLEOTIDE SEQUENCE [LARGE SCALE GENOMIC DNA]</scope>
    <source>
        <strain evidence="2 3">DSM 19022</strain>
    </source>
</reference>
<evidence type="ECO:0000256" key="1">
    <source>
        <dbReference type="SAM" id="Phobius"/>
    </source>
</evidence>
<sequence>MTSGVNFHFAAVLGAFMIVANLICETLLSIINAIDIMDAIYETVGIILVFICFYCVNSNGLIEINSDYE</sequence>
<keyword evidence="3" id="KW-1185">Reference proteome</keyword>
<dbReference type="AlphaFoldDB" id="A0A1M6IT88"/>